<gene>
    <name evidence="14" type="primary">sulD_1</name>
    <name evidence="14" type="ORF">ERS852429_00840</name>
    <name evidence="15" type="ORF">PN599_05435</name>
</gene>
<evidence type="ECO:0000256" key="9">
    <source>
        <dbReference type="ARBA" id="ARBA00022909"/>
    </source>
</evidence>
<dbReference type="SUPFAM" id="SSF55083">
    <property type="entry name" value="6-hydroxymethyl-7,8-dihydropterin pyrophosphokinase, HPPK"/>
    <property type="match status" value="1"/>
</dbReference>
<evidence type="ECO:0000256" key="2">
    <source>
        <dbReference type="ARBA" id="ARBA00005810"/>
    </source>
</evidence>
<dbReference type="InterPro" id="IPR000550">
    <property type="entry name" value="Hppk"/>
</dbReference>
<evidence type="ECO:0000313" key="14">
    <source>
        <dbReference type="EMBL" id="CUM84135.1"/>
    </source>
</evidence>
<organism evidence="14 16">
    <name type="scientific">Parabacteroides distasonis</name>
    <dbReference type="NCBI Taxonomy" id="823"/>
    <lineage>
        <taxon>Bacteria</taxon>
        <taxon>Pseudomonadati</taxon>
        <taxon>Bacteroidota</taxon>
        <taxon>Bacteroidia</taxon>
        <taxon>Bacteroidales</taxon>
        <taxon>Tannerellaceae</taxon>
        <taxon>Parabacteroides</taxon>
    </lineage>
</organism>
<reference evidence="15" key="2">
    <citation type="submission" date="2023-01" db="EMBL/GenBank/DDBJ databases">
        <title>Human gut microbiome strain richness.</title>
        <authorList>
            <person name="Chen-Liaw A."/>
        </authorList>
    </citation>
    <scope>NUCLEOTIDE SEQUENCE</scope>
    <source>
        <strain evidence="15">RTP21484st1_E5_RTP21484_190118</strain>
    </source>
</reference>
<feature type="domain" description="7,8-dihydro-6-hydroxymethylpterin-pyrophosphokinase" evidence="13">
    <location>
        <begin position="10"/>
        <end position="125"/>
    </location>
</feature>
<evidence type="ECO:0000256" key="7">
    <source>
        <dbReference type="ARBA" id="ARBA00022777"/>
    </source>
</evidence>
<comment type="function">
    <text evidence="10">Catalyzes the transfer of pyrophosphate from adenosine triphosphate (ATP) to 6-hydroxymethyl-7,8-dihydropterin, an enzymatic step in folate biosynthesis pathway.</text>
</comment>
<dbReference type="EC" id="2.7.6.3" evidence="3"/>
<dbReference type="Proteomes" id="UP001210126">
    <property type="component" value="Unassembled WGS sequence"/>
</dbReference>
<evidence type="ECO:0000256" key="12">
    <source>
        <dbReference type="ARBA" id="ARBA00033413"/>
    </source>
</evidence>
<dbReference type="Proteomes" id="UP000095591">
    <property type="component" value="Unassembled WGS sequence"/>
</dbReference>
<reference evidence="14 16" key="1">
    <citation type="submission" date="2015-09" db="EMBL/GenBank/DDBJ databases">
        <authorList>
            <consortium name="Pathogen Informatics"/>
        </authorList>
    </citation>
    <scope>NUCLEOTIDE SEQUENCE [LARGE SCALE GENOMIC DNA]</scope>
    <source>
        <strain evidence="14 16">2789STDY5608872</strain>
    </source>
</reference>
<evidence type="ECO:0000313" key="16">
    <source>
        <dbReference type="Proteomes" id="UP000095591"/>
    </source>
</evidence>
<evidence type="ECO:0000256" key="10">
    <source>
        <dbReference type="ARBA" id="ARBA00029409"/>
    </source>
</evidence>
<evidence type="ECO:0000256" key="4">
    <source>
        <dbReference type="ARBA" id="ARBA00016218"/>
    </source>
</evidence>
<dbReference type="GO" id="GO:0003848">
    <property type="term" value="F:2-amino-4-hydroxy-6-hydroxymethyldihydropteridine diphosphokinase activity"/>
    <property type="evidence" value="ECO:0007669"/>
    <property type="project" value="UniProtKB-EC"/>
</dbReference>
<evidence type="ECO:0000256" key="5">
    <source>
        <dbReference type="ARBA" id="ARBA00022679"/>
    </source>
</evidence>
<keyword evidence="9" id="KW-0289">Folate biosynthesis</keyword>
<evidence type="ECO:0000256" key="11">
    <source>
        <dbReference type="ARBA" id="ARBA00029766"/>
    </source>
</evidence>
<evidence type="ECO:0000256" key="8">
    <source>
        <dbReference type="ARBA" id="ARBA00022840"/>
    </source>
</evidence>
<comment type="similarity">
    <text evidence="2">Belongs to the HPPK family.</text>
</comment>
<evidence type="ECO:0000259" key="13">
    <source>
        <dbReference type="Pfam" id="PF01288"/>
    </source>
</evidence>
<name>A0A173S2L5_PARDI</name>
<keyword evidence="5" id="KW-0808">Transferase</keyword>
<dbReference type="GO" id="GO:0016301">
    <property type="term" value="F:kinase activity"/>
    <property type="evidence" value="ECO:0007669"/>
    <property type="project" value="UniProtKB-KW"/>
</dbReference>
<accession>A0A173S2L5</accession>
<dbReference type="PANTHER" id="PTHR43071:SF1">
    <property type="entry name" value="2-AMINO-4-HYDROXY-6-HYDROXYMETHYLDIHYDROPTERIDINE PYROPHOSPHOKINASE"/>
    <property type="match status" value="1"/>
</dbReference>
<dbReference type="GO" id="GO:0005524">
    <property type="term" value="F:ATP binding"/>
    <property type="evidence" value="ECO:0007669"/>
    <property type="project" value="UniProtKB-KW"/>
</dbReference>
<dbReference type="InterPro" id="IPR035907">
    <property type="entry name" value="Hppk_sf"/>
</dbReference>
<protein>
    <recommendedName>
        <fullName evidence="4">2-amino-4-hydroxy-6-hydroxymethyldihydropteridine pyrophosphokinase</fullName>
        <ecNumber evidence="3">2.7.6.3</ecNumber>
    </recommendedName>
    <alternativeName>
        <fullName evidence="11">6-hydroxymethyl-7,8-dihydropterin pyrophosphokinase</fullName>
    </alternativeName>
    <alternativeName>
        <fullName evidence="12">7,8-dihydro-6-hydroxymethylpterin-pyrophosphokinase</fullName>
    </alternativeName>
</protein>
<sequence>MDNKRNRVLLCLGSNWDKEKNMERAAEMLRAHFVFIQFSQPVYTEPIDCPLSTTFLNRVAVLYSEESPAQIKDVLKDIECCIGRKPEDKSCGRVPIDIDLLQWNDQILKAEDLTREYVLDGICSLLAAGENDEWCQ</sequence>
<dbReference type="PANTHER" id="PTHR43071">
    <property type="entry name" value="2-AMINO-4-HYDROXY-6-HYDROXYMETHYLDIHYDROPTERIDINE PYROPHOSPHOKINASE"/>
    <property type="match status" value="1"/>
</dbReference>
<evidence type="ECO:0000313" key="15">
    <source>
        <dbReference type="EMBL" id="MDB9004438.1"/>
    </source>
</evidence>
<dbReference type="RefSeq" id="WP_081033046.1">
    <property type="nucleotide sequence ID" value="NZ_CDRH01001134.1"/>
</dbReference>
<dbReference type="AlphaFoldDB" id="A0A173S2L5"/>
<dbReference type="GO" id="GO:0046656">
    <property type="term" value="P:folic acid biosynthetic process"/>
    <property type="evidence" value="ECO:0007669"/>
    <property type="project" value="UniProtKB-KW"/>
</dbReference>
<evidence type="ECO:0000256" key="6">
    <source>
        <dbReference type="ARBA" id="ARBA00022741"/>
    </source>
</evidence>
<dbReference type="GO" id="GO:0046654">
    <property type="term" value="P:tetrahydrofolate biosynthetic process"/>
    <property type="evidence" value="ECO:0007669"/>
    <property type="project" value="UniProtKB-UniPathway"/>
</dbReference>
<dbReference type="EMBL" id="JAQMPJ010000003">
    <property type="protein sequence ID" value="MDB9004438.1"/>
    <property type="molecule type" value="Genomic_DNA"/>
</dbReference>
<proteinExistence type="inferred from homology"/>
<dbReference type="Pfam" id="PF01288">
    <property type="entry name" value="HPPK"/>
    <property type="match status" value="1"/>
</dbReference>
<comment type="pathway">
    <text evidence="1">Cofactor biosynthesis; tetrahydrofolate biosynthesis; 2-amino-4-hydroxy-6-hydroxymethyl-7,8-dihydropteridine diphosphate from 7,8-dihydroneopterin triphosphate: step 4/4.</text>
</comment>
<dbReference type="UniPathway" id="UPA00077">
    <property type="reaction ID" value="UER00155"/>
</dbReference>
<dbReference type="Gene3D" id="3.30.70.560">
    <property type="entry name" value="7,8-Dihydro-6-hydroxymethylpterin-pyrophosphokinase HPPK"/>
    <property type="match status" value="1"/>
</dbReference>
<evidence type="ECO:0000256" key="1">
    <source>
        <dbReference type="ARBA" id="ARBA00005051"/>
    </source>
</evidence>
<keyword evidence="6" id="KW-0547">Nucleotide-binding</keyword>
<keyword evidence="8" id="KW-0067">ATP-binding</keyword>
<keyword evidence="7" id="KW-0418">Kinase</keyword>
<evidence type="ECO:0000256" key="3">
    <source>
        <dbReference type="ARBA" id="ARBA00013253"/>
    </source>
</evidence>
<dbReference type="EMBL" id="CYXP01000001">
    <property type="protein sequence ID" value="CUM84135.1"/>
    <property type="molecule type" value="Genomic_DNA"/>
</dbReference>